<proteinExistence type="inferred from homology"/>
<evidence type="ECO:0000259" key="12">
    <source>
        <dbReference type="Pfam" id="PF03950"/>
    </source>
</evidence>
<accession>A0ABT9D5G9</accession>
<dbReference type="InterPro" id="IPR020058">
    <property type="entry name" value="Glu/Gln-tRNA-synth_Ib_cat-dom"/>
</dbReference>
<dbReference type="NCBIfam" id="TIGR00440">
    <property type="entry name" value="glnS"/>
    <property type="match status" value="1"/>
</dbReference>
<evidence type="ECO:0000256" key="2">
    <source>
        <dbReference type="ARBA" id="ARBA00012836"/>
    </source>
</evidence>
<dbReference type="SUPFAM" id="SSF52374">
    <property type="entry name" value="Nucleotidylyl transferase"/>
    <property type="match status" value="1"/>
</dbReference>
<dbReference type="GO" id="GO:0004819">
    <property type="term" value="F:glutamine-tRNA ligase activity"/>
    <property type="evidence" value="ECO:0007669"/>
    <property type="project" value="UniProtKB-EC"/>
</dbReference>
<evidence type="ECO:0000313" key="14">
    <source>
        <dbReference type="EMBL" id="MDO8064314.1"/>
    </source>
</evidence>
<keyword evidence="7 10" id="KW-0030">Aminoacyl-tRNA synthetase</keyword>
<dbReference type="Proteomes" id="UP001170683">
    <property type="component" value="Unassembled WGS sequence"/>
</dbReference>
<dbReference type="Gene3D" id="2.40.240.10">
    <property type="entry name" value="Ribosomal Protein L25, Chain P"/>
    <property type="match status" value="2"/>
</dbReference>
<dbReference type="EC" id="6.1.1.18" evidence="2 9"/>
<keyword evidence="3 10" id="KW-0436">Ligase</keyword>
<evidence type="ECO:0000259" key="13">
    <source>
        <dbReference type="Pfam" id="PF20974"/>
    </source>
</evidence>
<dbReference type="InterPro" id="IPR014729">
    <property type="entry name" value="Rossmann-like_a/b/a_fold"/>
</dbReference>
<dbReference type="InterPro" id="IPR000924">
    <property type="entry name" value="Glu/Gln-tRNA-synth"/>
</dbReference>
<sequence length="544" mass="64434">MIMSNFIKTIMQIDLKQNQISEIITRFPPEPNGFLHLGHARAIVINFELAKYFQGKTYLRYDDTNPMREKAVYIENIEKDVHWLGYKPDKIFFTSDYFDAIYQKAILLIQKNKAFVDDLNAEELKQTREIQKNSPYRNRSISENLELFAQMAQGKFHIGQKVLRAKIDMSSPNLNLRDPVLYRILNTKTLKQKHHYIYPTYDFAHPLADSIEKITHSLCSLEFEDHRPLYDWIIKETEMIHVPKQIEFGRLNIIGTCLSKRILKSLVDFNLVKGWDDPRMPTLIGLRNRGFTPSAIKNFILEAGLSKINSNVDKSMLDACLRSDLQLKTKTIIAVIKPLKITITNYPENTIEYREISYYKNDEQIKRKVFFSRNIYIEHSDFQIKKPNQDFKRLFLYGEVRLLYFYFIKAYKIITNNYGEILEILATYDPLTKSGSGFNQRKPNGTIHFLTMEKSLEATFNFYQDLLLKHNNNQLNYQKPEEIKSLFNFNSWEQYKGFIESNVDFQNNLEKFQFIRHGFFNLEHQKNQIRNFNEIVALKNKNKY</sequence>
<evidence type="ECO:0000256" key="9">
    <source>
        <dbReference type="NCBIfam" id="TIGR00440"/>
    </source>
</evidence>
<comment type="similarity">
    <text evidence="1 10">Belongs to the class-I aminoacyl-tRNA synthetase family.</text>
</comment>
<dbReference type="Gene3D" id="3.40.50.620">
    <property type="entry name" value="HUPs"/>
    <property type="match status" value="1"/>
</dbReference>
<dbReference type="PANTHER" id="PTHR43097">
    <property type="entry name" value="GLUTAMINE-TRNA LIGASE"/>
    <property type="match status" value="1"/>
</dbReference>
<keyword evidence="6 10" id="KW-0648">Protein biosynthesis</keyword>
<evidence type="ECO:0000256" key="7">
    <source>
        <dbReference type="ARBA" id="ARBA00023146"/>
    </source>
</evidence>
<evidence type="ECO:0000256" key="6">
    <source>
        <dbReference type="ARBA" id="ARBA00022917"/>
    </source>
</evidence>
<keyword evidence="5 10" id="KW-0067">ATP-binding</keyword>
<gene>
    <name evidence="14" type="primary">glnS</name>
    <name evidence="14" type="ORF">OC701_02490</name>
</gene>
<dbReference type="Pfam" id="PF03950">
    <property type="entry name" value="tRNA-synt_1c_C"/>
    <property type="match status" value="1"/>
</dbReference>
<feature type="domain" description="Glutamyl/glutaminyl-tRNA synthetase class Ib anti-codon binding" evidence="12">
    <location>
        <begin position="333"/>
        <end position="429"/>
    </location>
</feature>
<dbReference type="InterPro" id="IPR001412">
    <property type="entry name" value="aa-tRNA-synth_I_CS"/>
</dbReference>
<dbReference type="SUPFAM" id="SSF50715">
    <property type="entry name" value="Ribosomal protein L25-like"/>
    <property type="match status" value="1"/>
</dbReference>
<feature type="domain" description="Glutamyl/glutaminyl-tRNA synthetase class Ib catalytic" evidence="11">
    <location>
        <begin position="23"/>
        <end position="326"/>
    </location>
</feature>
<dbReference type="EMBL" id="JAOSIQ010000040">
    <property type="protein sequence ID" value="MDO8064314.1"/>
    <property type="molecule type" value="Genomic_DNA"/>
</dbReference>
<organism evidence="14 15">
    <name type="scientific">Candidatus Phytoplasma bonamiae</name>
    <dbReference type="NCBI Taxonomy" id="2982626"/>
    <lineage>
        <taxon>Bacteria</taxon>
        <taxon>Bacillati</taxon>
        <taxon>Mycoplasmatota</taxon>
        <taxon>Mollicutes</taxon>
        <taxon>Acholeplasmatales</taxon>
        <taxon>Acholeplasmataceae</taxon>
        <taxon>Candidatus Phytoplasma</taxon>
        <taxon>16SrII (Peanut WB group)</taxon>
    </lineage>
</organism>
<dbReference type="InterPro" id="IPR004514">
    <property type="entry name" value="Gln-tRNA-synth"/>
</dbReference>
<evidence type="ECO:0000259" key="11">
    <source>
        <dbReference type="Pfam" id="PF00749"/>
    </source>
</evidence>
<comment type="catalytic activity">
    <reaction evidence="8">
        <text>tRNA(Gln) + L-glutamine + ATP = L-glutaminyl-tRNA(Gln) + AMP + diphosphate</text>
        <dbReference type="Rhea" id="RHEA:20121"/>
        <dbReference type="Rhea" id="RHEA-COMP:9662"/>
        <dbReference type="Rhea" id="RHEA-COMP:9681"/>
        <dbReference type="ChEBI" id="CHEBI:30616"/>
        <dbReference type="ChEBI" id="CHEBI:33019"/>
        <dbReference type="ChEBI" id="CHEBI:58359"/>
        <dbReference type="ChEBI" id="CHEBI:78442"/>
        <dbReference type="ChEBI" id="CHEBI:78521"/>
        <dbReference type="ChEBI" id="CHEBI:456215"/>
        <dbReference type="EC" id="6.1.1.18"/>
    </reaction>
</comment>
<evidence type="ECO:0000256" key="10">
    <source>
        <dbReference type="RuleBase" id="RU363037"/>
    </source>
</evidence>
<evidence type="ECO:0000256" key="8">
    <source>
        <dbReference type="ARBA" id="ARBA00048270"/>
    </source>
</evidence>
<dbReference type="InterPro" id="IPR020059">
    <property type="entry name" value="Glu/Gln-tRNA-synth_Ib_codon-bd"/>
</dbReference>
<evidence type="ECO:0000313" key="15">
    <source>
        <dbReference type="Proteomes" id="UP001170683"/>
    </source>
</evidence>
<keyword evidence="15" id="KW-1185">Reference proteome</keyword>
<dbReference type="InterPro" id="IPR049437">
    <property type="entry name" value="tRNA-synt_1c_C2"/>
</dbReference>
<protein>
    <recommendedName>
        <fullName evidence="2 9">Glutamine--tRNA ligase</fullName>
        <ecNumber evidence="2 9">6.1.1.18</ecNumber>
    </recommendedName>
</protein>
<dbReference type="PANTHER" id="PTHR43097:SF4">
    <property type="entry name" value="GLUTAMINE--TRNA LIGASE"/>
    <property type="match status" value="1"/>
</dbReference>
<dbReference type="InterPro" id="IPR011035">
    <property type="entry name" value="Ribosomal_bL25/Gln-tRNA_synth"/>
</dbReference>
<evidence type="ECO:0000256" key="3">
    <source>
        <dbReference type="ARBA" id="ARBA00022598"/>
    </source>
</evidence>
<dbReference type="InterPro" id="IPR050132">
    <property type="entry name" value="Gln/Glu-tRNA_Ligase"/>
</dbReference>
<feature type="domain" description="tRNA synthetases class I (E and Q) anti-codon binding" evidence="13">
    <location>
        <begin position="446"/>
        <end position="522"/>
    </location>
</feature>
<dbReference type="PROSITE" id="PS00178">
    <property type="entry name" value="AA_TRNA_LIGASE_I"/>
    <property type="match status" value="1"/>
</dbReference>
<dbReference type="InterPro" id="IPR020056">
    <property type="entry name" value="Rbsml_bL25/Gln-tRNA_synth_N"/>
</dbReference>
<evidence type="ECO:0000256" key="5">
    <source>
        <dbReference type="ARBA" id="ARBA00022840"/>
    </source>
</evidence>
<comment type="caution">
    <text evidence="14">The sequence shown here is derived from an EMBL/GenBank/DDBJ whole genome shotgun (WGS) entry which is preliminary data.</text>
</comment>
<reference evidence="14 15" key="1">
    <citation type="journal article" date="2023" name="Int. J. Syst. Evol. Microbiol.">
        <title>The observation of taxonomic boundaries for the 16SrII and 16SrXXV phytoplasmas using genome-based delimitation.</title>
        <authorList>
            <person name="Rodrigues Jardim B."/>
            <person name="Tran-Nguyen L.T.T."/>
            <person name="Gambley C."/>
            <person name="Al-Sadi A.M."/>
            <person name="Al-Subhi A.M."/>
            <person name="Foissac X."/>
            <person name="Salar P."/>
            <person name="Cai H."/>
            <person name="Yang J.Y."/>
            <person name="Davis R."/>
            <person name="Jones L."/>
            <person name="Rodoni B."/>
            <person name="Constable F.E."/>
        </authorList>
    </citation>
    <scope>NUCLEOTIDE SEQUENCE [LARGE SCALE GENOMIC DNA]</scope>
    <source>
        <strain evidence="14">BAWM-225</strain>
    </source>
</reference>
<dbReference type="RefSeq" id="WP_304514505.1">
    <property type="nucleotide sequence ID" value="NZ_JAOSIQ010000040.1"/>
</dbReference>
<evidence type="ECO:0000256" key="1">
    <source>
        <dbReference type="ARBA" id="ARBA00005594"/>
    </source>
</evidence>
<dbReference type="PRINTS" id="PR00987">
    <property type="entry name" value="TRNASYNTHGLU"/>
</dbReference>
<dbReference type="Pfam" id="PF00749">
    <property type="entry name" value="tRNA-synt_1c"/>
    <property type="match status" value="1"/>
</dbReference>
<evidence type="ECO:0000256" key="4">
    <source>
        <dbReference type="ARBA" id="ARBA00022741"/>
    </source>
</evidence>
<keyword evidence="4 10" id="KW-0547">Nucleotide-binding</keyword>
<name>A0ABT9D5G9_9MOLU</name>
<dbReference type="Pfam" id="PF20974">
    <property type="entry name" value="tRNA-synt_1c_C2"/>
    <property type="match status" value="1"/>
</dbReference>